<keyword evidence="2" id="KW-1185">Reference proteome</keyword>
<dbReference type="AlphaFoldDB" id="A0A7Z0PEZ9"/>
<proteinExistence type="predicted"/>
<protein>
    <recommendedName>
        <fullName evidence="3">Lipoprotein</fullName>
    </recommendedName>
</protein>
<name>A0A7Z0PEZ9_9FUSO</name>
<comment type="caution">
    <text evidence="1">The sequence shown here is derived from an EMBL/GenBank/DDBJ whole genome shotgun (WGS) entry which is preliminary data.</text>
</comment>
<evidence type="ECO:0000313" key="1">
    <source>
        <dbReference type="EMBL" id="NYV27556.1"/>
    </source>
</evidence>
<reference evidence="1 2" key="1">
    <citation type="submission" date="2020-05" db="EMBL/GenBank/DDBJ databases">
        <title>Streptobacillus felis strain LHL191014123.</title>
        <authorList>
            <person name="Fawzy A."/>
            <person name="Rau J."/>
            <person name="Risse K."/>
            <person name="Schauerte N."/>
            <person name="Geiger C."/>
            <person name="Blom J."/>
            <person name="Imirzalioglu C."/>
            <person name="Falgenhauer J."/>
            <person name="Bach A."/>
            <person name="Herden C."/>
            <person name="Eisenberg T."/>
        </authorList>
    </citation>
    <scope>NUCLEOTIDE SEQUENCE [LARGE SCALE GENOMIC DNA]</scope>
    <source>
        <strain evidence="1 2">LHL191014123</strain>
    </source>
</reference>
<dbReference type="Proteomes" id="UP000526184">
    <property type="component" value="Unassembled WGS sequence"/>
</dbReference>
<dbReference type="EMBL" id="JABMKT010000005">
    <property type="protein sequence ID" value="NYV27556.1"/>
    <property type="molecule type" value="Genomic_DNA"/>
</dbReference>
<evidence type="ECO:0000313" key="2">
    <source>
        <dbReference type="Proteomes" id="UP000526184"/>
    </source>
</evidence>
<evidence type="ECO:0008006" key="3">
    <source>
        <dbReference type="Google" id="ProtNLM"/>
    </source>
</evidence>
<dbReference type="RefSeq" id="WP_180135480.1">
    <property type="nucleotide sequence ID" value="NZ_JABMKT010000005.1"/>
</dbReference>
<dbReference type="PROSITE" id="PS51257">
    <property type="entry name" value="PROKAR_LIPOPROTEIN"/>
    <property type="match status" value="1"/>
</dbReference>
<gene>
    <name evidence="1" type="ORF">HP397_01770</name>
</gene>
<sequence>MKKILIFLCIFLVTISCTSRSEVVVNKFMKEFKEYNMEDSKKYLNNPELIDSLDLNFKNEFQVVFFDALFNNLEYEVQNKTKREDGTEVVNVKISNIDVEKTFELAYKQIFKKTFLGQTDVNIKDVFVELMTSKNIPKRIVISQFLMVNEGRDRKILLRKENIDDILGRYFTTLNGINFSIQQGE</sequence>
<organism evidence="1 2">
    <name type="scientific">Streptobacillus felis</name>
    <dbReference type="NCBI Taxonomy" id="1384509"/>
    <lineage>
        <taxon>Bacteria</taxon>
        <taxon>Fusobacteriati</taxon>
        <taxon>Fusobacteriota</taxon>
        <taxon>Fusobacteriia</taxon>
        <taxon>Fusobacteriales</taxon>
        <taxon>Leptotrichiaceae</taxon>
        <taxon>Streptobacillus</taxon>
    </lineage>
</organism>
<accession>A0A7Z0PEZ9</accession>